<name>A0A2T5VBI5_9HYPH</name>
<proteinExistence type="predicted"/>
<evidence type="ECO:0000313" key="2">
    <source>
        <dbReference type="EMBL" id="PTW61100.1"/>
    </source>
</evidence>
<comment type="caution">
    <text evidence="2">The sequence shown here is derived from an EMBL/GenBank/DDBJ whole genome shotgun (WGS) entry which is preliminary data.</text>
</comment>
<keyword evidence="3" id="KW-1185">Reference proteome</keyword>
<protein>
    <submittedName>
        <fullName evidence="2">Uncharacterized protein</fullName>
    </submittedName>
</protein>
<feature type="chain" id="PRO_5015550177" evidence="1">
    <location>
        <begin position="26"/>
        <end position="115"/>
    </location>
</feature>
<accession>A0A2T5VBI5</accession>
<feature type="signal peptide" evidence="1">
    <location>
        <begin position="1"/>
        <end position="25"/>
    </location>
</feature>
<keyword evidence="1" id="KW-0732">Signal</keyword>
<dbReference type="EMBL" id="QAYG01000003">
    <property type="protein sequence ID" value="PTW61100.1"/>
    <property type="molecule type" value="Genomic_DNA"/>
</dbReference>
<evidence type="ECO:0000313" key="3">
    <source>
        <dbReference type="Proteomes" id="UP000244081"/>
    </source>
</evidence>
<dbReference type="Proteomes" id="UP000244081">
    <property type="component" value="Unassembled WGS sequence"/>
</dbReference>
<organism evidence="2 3">
    <name type="scientific">Breoghania corrubedonensis</name>
    <dbReference type="NCBI Taxonomy" id="665038"/>
    <lineage>
        <taxon>Bacteria</taxon>
        <taxon>Pseudomonadati</taxon>
        <taxon>Pseudomonadota</taxon>
        <taxon>Alphaproteobacteria</taxon>
        <taxon>Hyphomicrobiales</taxon>
        <taxon>Stappiaceae</taxon>
        <taxon>Breoghania</taxon>
    </lineage>
</organism>
<evidence type="ECO:0000256" key="1">
    <source>
        <dbReference type="SAM" id="SignalP"/>
    </source>
</evidence>
<gene>
    <name evidence="2" type="ORF">C8N35_103282</name>
</gene>
<dbReference type="RefSeq" id="WP_107989903.1">
    <property type="nucleotide sequence ID" value="NZ_QAYG01000003.1"/>
</dbReference>
<reference evidence="2 3" key="1">
    <citation type="submission" date="2018-04" db="EMBL/GenBank/DDBJ databases">
        <title>Genomic Encyclopedia of Archaeal and Bacterial Type Strains, Phase II (KMG-II): from individual species to whole genera.</title>
        <authorList>
            <person name="Goeker M."/>
        </authorList>
    </citation>
    <scope>NUCLEOTIDE SEQUENCE [LARGE SCALE GENOMIC DNA]</scope>
    <source>
        <strain evidence="2 3">DSM 23382</strain>
    </source>
</reference>
<dbReference type="AlphaFoldDB" id="A0A2T5VBI5"/>
<sequence>MFIKNKTLVAGIAALAIAAPSIALAANNNTRPIEGVISSPQPVGVTSNYGATRMDTGYGTRTTRPVEHVIAAPTLKSGVAFSRGEATRDQTLNSSTRPYEGVIAHSQPVGLAKSY</sequence>